<feature type="domain" description="Tr-type G" evidence="12">
    <location>
        <begin position="245"/>
        <end position="420"/>
    </location>
</feature>
<evidence type="ECO:0000256" key="2">
    <source>
        <dbReference type="ARBA" id="ARBA00007733"/>
    </source>
</evidence>
<dbReference type="InterPro" id="IPR000795">
    <property type="entry name" value="T_Tr_GTP-bd_dom"/>
</dbReference>
<comment type="similarity">
    <text evidence="2">Belongs to the TRAFAC class translation factor GTPase superfamily. Classic translation factor GTPase family. IF-2 subfamily.</text>
</comment>
<feature type="coiled-coil region" evidence="10">
    <location>
        <begin position="175"/>
        <end position="202"/>
    </location>
</feature>
<evidence type="ECO:0000256" key="4">
    <source>
        <dbReference type="ARBA" id="ARBA00022741"/>
    </source>
</evidence>
<dbReference type="InterPro" id="IPR015760">
    <property type="entry name" value="TIF_IF2"/>
</dbReference>
<keyword evidence="5" id="KW-0648">Protein biosynthesis</keyword>
<evidence type="ECO:0000256" key="6">
    <source>
        <dbReference type="ARBA" id="ARBA00022946"/>
    </source>
</evidence>
<dbReference type="FunFam" id="2.40.30.10:FF:000008">
    <property type="entry name" value="Translation initiation factor IF-2"/>
    <property type="match status" value="1"/>
</dbReference>
<reference evidence="13" key="1">
    <citation type="submission" date="2020-09" db="EMBL/GenBank/DDBJ databases">
        <title>Comparative genome analyses of four rice-infecting Rhizoctonia solani isolates reveal extensive enrichment of homogalacturonan modification genes.</title>
        <authorList>
            <person name="Lee D.-Y."/>
            <person name="Jeon J."/>
            <person name="Kim K.-T."/>
            <person name="Cheong K."/>
            <person name="Song H."/>
            <person name="Choi G."/>
            <person name="Ko J."/>
            <person name="Opiyo S.O."/>
            <person name="Zuo S."/>
            <person name="Madhav S."/>
            <person name="Lee Y.-H."/>
            <person name="Wang G.-L."/>
        </authorList>
    </citation>
    <scope>NUCLEOTIDE SEQUENCE</scope>
    <source>
        <strain evidence="13">AG1-IA B2</strain>
    </source>
</reference>
<dbReference type="FunFam" id="3.40.50.10050:FF:000001">
    <property type="entry name" value="Translation initiation factor IF-2"/>
    <property type="match status" value="1"/>
</dbReference>
<dbReference type="PROSITE" id="PS51722">
    <property type="entry name" value="G_TR_2"/>
    <property type="match status" value="1"/>
</dbReference>
<dbReference type="InterPro" id="IPR023115">
    <property type="entry name" value="TIF_IF2_dom3"/>
</dbReference>
<keyword evidence="4" id="KW-0547">Nucleotide-binding</keyword>
<evidence type="ECO:0000313" key="13">
    <source>
        <dbReference type="EMBL" id="KAF8753300.1"/>
    </source>
</evidence>
<feature type="region of interest" description="Disordered" evidence="11">
    <location>
        <begin position="546"/>
        <end position="565"/>
    </location>
</feature>
<feature type="region of interest" description="Disordered" evidence="11">
    <location>
        <begin position="38"/>
        <end position="111"/>
    </location>
</feature>
<dbReference type="SUPFAM" id="SSF52540">
    <property type="entry name" value="P-loop containing nucleoside triphosphate hydrolases"/>
    <property type="match status" value="1"/>
</dbReference>
<evidence type="ECO:0000256" key="8">
    <source>
        <dbReference type="ARBA" id="ARBA00023134"/>
    </source>
</evidence>
<dbReference type="GO" id="GO:0003743">
    <property type="term" value="F:translation initiation factor activity"/>
    <property type="evidence" value="ECO:0007669"/>
    <property type="project" value="UniProtKB-KW"/>
</dbReference>
<dbReference type="InterPro" id="IPR027417">
    <property type="entry name" value="P-loop_NTPase"/>
</dbReference>
<dbReference type="PRINTS" id="PR00315">
    <property type="entry name" value="ELONGATNFCT"/>
</dbReference>
<evidence type="ECO:0000313" key="14">
    <source>
        <dbReference type="Proteomes" id="UP000614334"/>
    </source>
</evidence>
<dbReference type="CDD" id="cd01887">
    <property type="entry name" value="IF2_eIF5B"/>
    <property type="match status" value="1"/>
</dbReference>
<dbReference type="Gene3D" id="2.40.30.10">
    <property type="entry name" value="Translation factors"/>
    <property type="match status" value="2"/>
</dbReference>
<keyword evidence="10" id="KW-0175">Coiled coil</keyword>
<evidence type="ECO:0000256" key="10">
    <source>
        <dbReference type="SAM" id="Coils"/>
    </source>
</evidence>
<comment type="subcellular location">
    <subcellularLocation>
        <location evidence="1">Mitochondrion</location>
    </subcellularLocation>
</comment>
<dbReference type="InterPro" id="IPR053905">
    <property type="entry name" value="EF-G-like_DII"/>
</dbReference>
<dbReference type="PANTHER" id="PTHR43381">
    <property type="entry name" value="TRANSLATION INITIATION FACTOR IF-2-RELATED"/>
    <property type="match status" value="1"/>
</dbReference>
<evidence type="ECO:0000256" key="11">
    <source>
        <dbReference type="SAM" id="MobiDB-lite"/>
    </source>
</evidence>
<evidence type="ECO:0000256" key="7">
    <source>
        <dbReference type="ARBA" id="ARBA00023128"/>
    </source>
</evidence>
<name>A0A8H7M3Q1_9AGAM</name>
<protein>
    <recommendedName>
        <fullName evidence="9">Translation initiation factor IF-2, mitochondrial</fullName>
    </recommendedName>
</protein>
<proteinExistence type="inferred from homology"/>
<dbReference type="PANTHER" id="PTHR43381:SF20">
    <property type="entry name" value="TRANSLATION INITIATION FACTOR IF-2, MITOCHONDRIAL"/>
    <property type="match status" value="1"/>
</dbReference>
<dbReference type="CDD" id="cd03692">
    <property type="entry name" value="mtIF2_IVc"/>
    <property type="match status" value="1"/>
</dbReference>
<keyword evidence="6" id="KW-0809">Transit peptide</keyword>
<dbReference type="InterPro" id="IPR009000">
    <property type="entry name" value="Transl_B-barrel_sf"/>
</dbReference>
<dbReference type="InterPro" id="IPR036925">
    <property type="entry name" value="TIF_IF2_dom3_sf"/>
</dbReference>
<evidence type="ECO:0000259" key="12">
    <source>
        <dbReference type="PROSITE" id="PS51722"/>
    </source>
</evidence>
<dbReference type="AlphaFoldDB" id="A0A8H7M3Q1"/>
<dbReference type="Pfam" id="PF00009">
    <property type="entry name" value="GTP_EFTU"/>
    <property type="match status" value="1"/>
</dbReference>
<dbReference type="GO" id="GO:0003924">
    <property type="term" value="F:GTPase activity"/>
    <property type="evidence" value="ECO:0007669"/>
    <property type="project" value="InterPro"/>
</dbReference>
<comment type="caution">
    <text evidence="13">The sequence shown here is derived from an EMBL/GenBank/DDBJ whole genome shotgun (WGS) entry which is preliminary data.</text>
</comment>
<dbReference type="GO" id="GO:0005525">
    <property type="term" value="F:GTP binding"/>
    <property type="evidence" value="ECO:0007669"/>
    <property type="project" value="UniProtKB-KW"/>
</dbReference>
<dbReference type="Gene3D" id="3.40.50.300">
    <property type="entry name" value="P-loop containing nucleotide triphosphate hydrolases"/>
    <property type="match status" value="1"/>
</dbReference>
<feature type="compositionally biased region" description="Basic and acidic residues" evidence="11">
    <location>
        <begin position="94"/>
        <end position="105"/>
    </location>
</feature>
<sequence>MKRATTASQRLALELKFGLVKGLFDSAAALPRRTWARPVTQTQSNAPDPAPLNSNQRQGLKLPWDTLPRPEPERRPGRPGQFERMRQGQGQGRGRRDAQGQEQGRRSISVPTALDSLPSHFFAFSYLYASYRTRYQDPSKVLGCLHPNPGLEETRESVGRRREKERRGWVTKEDMEAMEVEAEAARRKKAQQKVKLIEVEDRSKDVYVPTAISVSNLARLLNVRIGRLQDKIYAASSPRSEYSSLRPPIVTIMGHVDHGKTTLLDTLRSASVAAGEAGGITQHIGAFSVPLKNPSQSSNAPKTVTFLDTPGHAAFSAMRARGAGVTDIVVLVVAADDGVMPQTRRSLNSRKGGKEACNLWWQLISVTNRDKVKRALLAEGVQLEEFGGDIPSVEVSGLTGQGLDTLVETLSTLAEMAELRAEVDLRAHGRVLESESIRAGVLIQRGTLKPGASLVAGTAWARVRQMTDDKNRPVKLAKPGDAVTVAGWKDVPAAGDEVLQAEKEDDAKKAVVNRKRVMETRALAEDVEKINEKRRMDKVLEEQEREAEAAANGDSVPDATSEVVQSNETEVKELKLVIKGDVSGSVEAVAGALCGIGNKIARVKIVSQTVGDVSESDIARAKAIEGTVVAFNVSAPSKIQQLASQQGVPLLNENIIYKLMDEIKKRVVALLPVTYEQRVLGEATVQEIFTIALKGKATMNIAGCRITNGVIAKHAKVRVVRDGAEVYDGAIDTLKQQKKDMTEMRKGNECGMSFANFEDLKAGDHIQTYETIEKPGVL</sequence>
<dbReference type="Pfam" id="PF11987">
    <property type="entry name" value="IF-2"/>
    <property type="match status" value="1"/>
</dbReference>
<keyword evidence="3 13" id="KW-0396">Initiation factor</keyword>
<evidence type="ECO:0000256" key="1">
    <source>
        <dbReference type="ARBA" id="ARBA00004173"/>
    </source>
</evidence>
<dbReference type="GO" id="GO:0005739">
    <property type="term" value="C:mitochondrion"/>
    <property type="evidence" value="ECO:0007669"/>
    <property type="project" value="UniProtKB-SubCell"/>
</dbReference>
<dbReference type="NCBIfam" id="TIGR00231">
    <property type="entry name" value="small_GTP"/>
    <property type="match status" value="1"/>
</dbReference>
<dbReference type="Pfam" id="PF22042">
    <property type="entry name" value="EF-G_D2"/>
    <property type="match status" value="1"/>
</dbReference>
<dbReference type="Proteomes" id="UP000614334">
    <property type="component" value="Unassembled WGS sequence"/>
</dbReference>
<dbReference type="Gene3D" id="3.40.50.10050">
    <property type="entry name" value="Translation initiation factor IF- 2, domain 3"/>
    <property type="match status" value="1"/>
</dbReference>
<dbReference type="EMBL" id="JACYCF010000013">
    <property type="protein sequence ID" value="KAF8753300.1"/>
    <property type="molecule type" value="Genomic_DNA"/>
</dbReference>
<keyword evidence="7" id="KW-0496">Mitochondrion</keyword>
<dbReference type="InterPro" id="IPR000178">
    <property type="entry name" value="TF_IF2_bacterial-like"/>
</dbReference>
<dbReference type="FunFam" id="3.40.50.300:FF:000019">
    <property type="entry name" value="Translation initiation factor IF-2"/>
    <property type="match status" value="1"/>
</dbReference>
<feature type="compositionally biased region" description="Polar residues" evidence="11">
    <location>
        <begin position="39"/>
        <end position="58"/>
    </location>
</feature>
<dbReference type="SUPFAM" id="SSF50447">
    <property type="entry name" value="Translation proteins"/>
    <property type="match status" value="2"/>
</dbReference>
<dbReference type="InterPro" id="IPR005225">
    <property type="entry name" value="Small_GTP-bd"/>
</dbReference>
<keyword evidence="8" id="KW-0342">GTP-binding</keyword>
<evidence type="ECO:0000256" key="3">
    <source>
        <dbReference type="ARBA" id="ARBA00022540"/>
    </source>
</evidence>
<organism evidence="13 14">
    <name type="scientific">Rhizoctonia solani</name>
    <dbReference type="NCBI Taxonomy" id="456999"/>
    <lineage>
        <taxon>Eukaryota</taxon>
        <taxon>Fungi</taxon>
        <taxon>Dikarya</taxon>
        <taxon>Basidiomycota</taxon>
        <taxon>Agaricomycotina</taxon>
        <taxon>Agaricomycetes</taxon>
        <taxon>Cantharellales</taxon>
        <taxon>Ceratobasidiaceae</taxon>
        <taxon>Rhizoctonia</taxon>
    </lineage>
</organism>
<gene>
    <name evidence="13" type="ORF">RHS01_07030</name>
</gene>
<feature type="compositionally biased region" description="Basic and acidic residues" evidence="11">
    <location>
        <begin position="68"/>
        <end position="86"/>
    </location>
</feature>
<dbReference type="SUPFAM" id="SSF52156">
    <property type="entry name" value="Initiation factor IF2/eIF5b, domain 3"/>
    <property type="match status" value="1"/>
</dbReference>
<accession>A0A8H7M3Q1</accession>
<evidence type="ECO:0000256" key="5">
    <source>
        <dbReference type="ARBA" id="ARBA00022917"/>
    </source>
</evidence>
<evidence type="ECO:0000256" key="9">
    <source>
        <dbReference type="ARBA" id="ARBA00044200"/>
    </source>
</evidence>
<dbReference type="NCBIfam" id="TIGR00487">
    <property type="entry name" value="IF-2"/>
    <property type="match status" value="1"/>
</dbReference>